<dbReference type="PATRIC" id="fig|172049.5.peg.1835"/>
<reference evidence="2" key="1">
    <citation type="journal article" date="2015" name="MBio">
        <title>Genome-Resolved Metagenomic Analysis Reveals Roles for Candidate Phyla and Other Microbial Community Members in Biogeochemical Transformations in Oil Reservoirs.</title>
        <authorList>
            <person name="Hu P."/>
            <person name="Tom L."/>
            <person name="Singh A."/>
            <person name="Thomas B.C."/>
            <person name="Baker B.J."/>
            <person name="Piceno Y.M."/>
            <person name="Andersen G.L."/>
            <person name="Banfield J.F."/>
        </authorList>
    </citation>
    <scope>NUCLEOTIDE SEQUENCE [LARGE SCALE GENOMIC DNA]</scope>
</reference>
<accession>A0A117L1F7</accession>
<dbReference type="Proteomes" id="UP000053911">
    <property type="component" value="Unassembled WGS sequence"/>
</dbReference>
<gene>
    <name evidence="1" type="ORF">XD54_0971</name>
</gene>
<protein>
    <recommendedName>
        <fullName evidence="3">DUF473 domain-containing protein</fullName>
    </recommendedName>
</protein>
<organism evidence="1 2">
    <name type="scientific">Thermococcus sibiricus</name>
    <dbReference type="NCBI Taxonomy" id="172049"/>
    <lineage>
        <taxon>Archaea</taxon>
        <taxon>Methanobacteriati</taxon>
        <taxon>Methanobacteriota</taxon>
        <taxon>Thermococci</taxon>
        <taxon>Thermococcales</taxon>
        <taxon>Thermococcaceae</taxon>
        <taxon>Thermococcus</taxon>
    </lineage>
</organism>
<name>A0A117L1F7_9EURY</name>
<evidence type="ECO:0008006" key="3">
    <source>
        <dbReference type="Google" id="ProtNLM"/>
    </source>
</evidence>
<evidence type="ECO:0000313" key="2">
    <source>
        <dbReference type="Proteomes" id="UP000053911"/>
    </source>
</evidence>
<proteinExistence type="predicted"/>
<sequence length="126" mass="14488">MELLVLAGIARKALDQLLRNPYRTIEIRSAKNVVVIQSLRPGERVFLTYETSQDITHGTEGMIAEILKIERMEQRIPWEESDEREQTVCRVQLKLKGLGKVIEISKDGEITKAKVREMFPHEMVIG</sequence>
<dbReference type="InterPro" id="IPR007417">
    <property type="entry name" value="DUF473"/>
</dbReference>
<comment type="caution">
    <text evidence="1">The sequence shown here is derived from an EMBL/GenBank/DDBJ whole genome shotgun (WGS) entry which is preliminary data.</text>
</comment>
<dbReference type="RefSeq" id="WP_283217576.1">
    <property type="nucleotide sequence ID" value="NZ_LGFD01000015.1"/>
</dbReference>
<dbReference type="AlphaFoldDB" id="A0A117L1F7"/>
<dbReference type="EMBL" id="LGFD01000015">
    <property type="protein sequence ID" value="KUK17785.1"/>
    <property type="molecule type" value="Genomic_DNA"/>
</dbReference>
<dbReference type="Pfam" id="PF04322">
    <property type="entry name" value="DUF473"/>
    <property type="match status" value="1"/>
</dbReference>
<evidence type="ECO:0000313" key="1">
    <source>
        <dbReference type="EMBL" id="KUK17785.1"/>
    </source>
</evidence>